<dbReference type="KEGG" id="aaq:AOC05_11335"/>
<protein>
    <submittedName>
        <fullName evidence="3">Wyosine base formation domain-containing protein</fullName>
    </submittedName>
</protein>
<dbReference type="AlphaFoldDB" id="A0A0M4QN99"/>
<gene>
    <name evidence="3" type="ORF">AOC05_11335</name>
</gene>
<dbReference type="SUPFAM" id="SSF109854">
    <property type="entry name" value="DinB/YfiT-like putative metalloenzymes"/>
    <property type="match status" value="1"/>
</dbReference>
<dbReference type="GO" id="GO:0046872">
    <property type="term" value="F:metal ion binding"/>
    <property type="evidence" value="ECO:0007669"/>
    <property type="project" value="InterPro"/>
</dbReference>
<dbReference type="PATRIC" id="fig|656366.3.peg.2444"/>
<dbReference type="RefSeq" id="WP_062007324.1">
    <property type="nucleotide sequence ID" value="NZ_CP012677.1"/>
</dbReference>
<evidence type="ECO:0000259" key="1">
    <source>
        <dbReference type="Pfam" id="PF08608"/>
    </source>
</evidence>
<name>A0A0M4QN99_9MICC</name>
<proteinExistence type="predicted"/>
<dbReference type="Pfam" id="PF08608">
    <property type="entry name" value="Wyosine_form"/>
    <property type="match status" value="1"/>
</dbReference>
<dbReference type="InterPro" id="IPR017517">
    <property type="entry name" value="Maleyloyr_isom"/>
</dbReference>
<dbReference type="Gene3D" id="1.20.120.450">
    <property type="entry name" value="dinb family like domain"/>
    <property type="match status" value="1"/>
</dbReference>
<reference evidence="4" key="1">
    <citation type="submission" date="2015-09" db="EMBL/GenBank/DDBJ databases">
        <title>Complete genome of Arthrobacter alpinus strain R3.8.</title>
        <authorList>
            <person name="See-Too W.S."/>
            <person name="Chan K.G."/>
        </authorList>
    </citation>
    <scope>NUCLEOTIDE SEQUENCE [LARGE SCALE GENOMIC DNA]</scope>
    <source>
        <strain evidence="4">R3.8</strain>
    </source>
</reference>
<dbReference type="InterPro" id="IPR024344">
    <property type="entry name" value="MDMPI_metal-binding"/>
</dbReference>
<dbReference type="InterPro" id="IPR013917">
    <property type="entry name" value="tRNA_wybutosine-synth"/>
</dbReference>
<dbReference type="NCBIfam" id="TIGR03084">
    <property type="entry name" value="TIGR03084 family metal-binding protein"/>
    <property type="match status" value="1"/>
</dbReference>
<evidence type="ECO:0000259" key="2">
    <source>
        <dbReference type="Pfam" id="PF11716"/>
    </source>
</evidence>
<dbReference type="EMBL" id="CP012677">
    <property type="protein sequence ID" value="ALE92760.1"/>
    <property type="molecule type" value="Genomic_DNA"/>
</dbReference>
<dbReference type="NCBIfam" id="TIGR03083">
    <property type="entry name" value="maleylpyruvate isomerase family mycothiol-dependent enzyme"/>
    <property type="match status" value="1"/>
</dbReference>
<feature type="domain" description="Mycothiol-dependent maleylpyruvate isomerase metal-binding" evidence="2">
    <location>
        <begin position="12"/>
        <end position="150"/>
    </location>
</feature>
<dbReference type="InterPro" id="IPR034660">
    <property type="entry name" value="DinB/YfiT-like"/>
</dbReference>
<evidence type="ECO:0000313" key="3">
    <source>
        <dbReference type="EMBL" id="ALE92760.1"/>
    </source>
</evidence>
<dbReference type="OrthoDB" id="113180at2"/>
<dbReference type="Proteomes" id="UP000062833">
    <property type="component" value="Chromosome"/>
</dbReference>
<dbReference type="Pfam" id="PF11716">
    <property type="entry name" value="MDMPI_N"/>
    <property type="match status" value="1"/>
</dbReference>
<keyword evidence="4" id="KW-1185">Reference proteome</keyword>
<organism evidence="3 4">
    <name type="scientific">Arthrobacter alpinus</name>
    <dbReference type="NCBI Taxonomy" id="656366"/>
    <lineage>
        <taxon>Bacteria</taxon>
        <taxon>Bacillati</taxon>
        <taxon>Actinomycetota</taxon>
        <taxon>Actinomycetes</taxon>
        <taxon>Micrococcales</taxon>
        <taxon>Micrococcaceae</taxon>
        <taxon>Arthrobacter</taxon>
    </lineage>
</organism>
<sequence>MVDVATVLADFEAESEVLDALVARLPDSGWAQATASPGWSIAHQIGHLAWTDAVVIDAAAAANGDTDAFAALRIAFQSGAITIDGAAAELAALPPAQLLVQWREGRRRMAASLREVAEGARLPWFGPPMSPTSMATARIMETWAHGQDIADALGATREPTNRLRHIAHLAVRTRNFAFKANKLTPPEEEFRVELSGAAGENWAWGPEDAAEKVSGSAEDFCLLATRRRHRDDLALSASGPNADKWLDIVQAFAGPPGEGRKPVAAGEIGTPA</sequence>
<dbReference type="InterPro" id="IPR017518">
    <property type="entry name" value="CHP03084"/>
</dbReference>
<evidence type="ECO:0000313" key="4">
    <source>
        <dbReference type="Proteomes" id="UP000062833"/>
    </source>
</evidence>
<accession>A0A0M4QN99</accession>
<feature type="domain" description="tRNA wybutosine-synthesis" evidence="1">
    <location>
        <begin position="187"/>
        <end position="235"/>
    </location>
</feature>